<dbReference type="Gramene" id="OMO59543">
    <property type="protein sequence ID" value="OMO59543"/>
    <property type="gene ID" value="CCACVL1_24765"/>
</dbReference>
<comment type="caution">
    <text evidence="2">The sequence shown here is derived from an EMBL/GenBank/DDBJ whole genome shotgun (WGS) entry which is preliminary data.</text>
</comment>
<proteinExistence type="predicted"/>
<gene>
    <name evidence="2" type="ORF">CCACVL1_24765</name>
</gene>
<feature type="region of interest" description="Disordered" evidence="1">
    <location>
        <begin position="1"/>
        <end position="29"/>
    </location>
</feature>
<sequence>MEIEANLHKSENHRAQASDEIPPHFPVLS</sequence>
<dbReference type="AlphaFoldDB" id="A0A1R3GN75"/>
<feature type="compositionally biased region" description="Basic and acidic residues" evidence="1">
    <location>
        <begin position="1"/>
        <end position="17"/>
    </location>
</feature>
<organism evidence="2 3">
    <name type="scientific">Corchorus capsularis</name>
    <name type="common">Jute</name>
    <dbReference type="NCBI Taxonomy" id="210143"/>
    <lineage>
        <taxon>Eukaryota</taxon>
        <taxon>Viridiplantae</taxon>
        <taxon>Streptophyta</taxon>
        <taxon>Embryophyta</taxon>
        <taxon>Tracheophyta</taxon>
        <taxon>Spermatophyta</taxon>
        <taxon>Magnoliopsida</taxon>
        <taxon>eudicotyledons</taxon>
        <taxon>Gunneridae</taxon>
        <taxon>Pentapetalae</taxon>
        <taxon>rosids</taxon>
        <taxon>malvids</taxon>
        <taxon>Malvales</taxon>
        <taxon>Malvaceae</taxon>
        <taxon>Grewioideae</taxon>
        <taxon>Apeibeae</taxon>
        <taxon>Corchorus</taxon>
    </lineage>
</organism>
<evidence type="ECO:0000256" key="1">
    <source>
        <dbReference type="SAM" id="MobiDB-lite"/>
    </source>
</evidence>
<reference evidence="2 3" key="1">
    <citation type="submission" date="2013-09" db="EMBL/GenBank/DDBJ databases">
        <title>Corchorus capsularis genome sequencing.</title>
        <authorList>
            <person name="Alam M."/>
            <person name="Haque M.S."/>
            <person name="Islam M.S."/>
            <person name="Emdad E.M."/>
            <person name="Islam M.M."/>
            <person name="Ahmed B."/>
            <person name="Halim A."/>
            <person name="Hossen Q.M.M."/>
            <person name="Hossain M.Z."/>
            <person name="Ahmed R."/>
            <person name="Khan M.M."/>
            <person name="Islam R."/>
            <person name="Rashid M.M."/>
            <person name="Khan S.A."/>
            <person name="Rahman M.S."/>
            <person name="Alam M."/>
        </authorList>
    </citation>
    <scope>NUCLEOTIDE SEQUENCE [LARGE SCALE GENOMIC DNA]</scope>
    <source>
        <strain evidence="3">cv. CVL-1</strain>
        <tissue evidence="2">Whole seedling</tissue>
    </source>
</reference>
<dbReference type="Proteomes" id="UP000188268">
    <property type="component" value="Unassembled WGS sequence"/>
</dbReference>
<keyword evidence="3" id="KW-1185">Reference proteome</keyword>
<evidence type="ECO:0000313" key="3">
    <source>
        <dbReference type="Proteomes" id="UP000188268"/>
    </source>
</evidence>
<name>A0A1R3GN75_COCAP</name>
<accession>A0A1R3GN75</accession>
<evidence type="ECO:0000313" key="2">
    <source>
        <dbReference type="EMBL" id="OMO59543.1"/>
    </source>
</evidence>
<dbReference type="EMBL" id="AWWV01013904">
    <property type="protein sequence ID" value="OMO59543.1"/>
    <property type="molecule type" value="Genomic_DNA"/>
</dbReference>
<protein>
    <submittedName>
        <fullName evidence="2">Uncharacterized protein</fullName>
    </submittedName>
</protein>
<feature type="non-terminal residue" evidence="2">
    <location>
        <position position="29"/>
    </location>
</feature>